<dbReference type="SUPFAM" id="SSF53335">
    <property type="entry name" value="S-adenosyl-L-methionine-dependent methyltransferases"/>
    <property type="match status" value="1"/>
</dbReference>
<dbReference type="Pfam" id="PF13489">
    <property type="entry name" value="Methyltransf_23"/>
    <property type="match status" value="1"/>
</dbReference>
<dbReference type="CDD" id="cd02440">
    <property type="entry name" value="AdoMet_MTases"/>
    <property type="match status" value="1"/>
</dbReference>
<protein>
    <recommendedName>
        <fullName evidence="3">Methyltransferase type 11 domain-containing protein</fullName>
    </recommendedName>
</protein>
<dbReference type="EMBL" id="MHBW01000008">
    <property type="protein sequence ID" value="OGY09559.1"/>
    <property type="molecule type" value="Genomic_DNA"/>
</dbReference>
<gene>
    <name evidence="1" type="ORF">A2782_03375</name>
</gene>
<dbReference type="InterPro" id="IPR029063">
    <property type="entry name" value="SAM-dependent_MTases_sf"/>
</dbReference>
<organism evidence="1 2">
    <name type="scientific">Candidatus Blackburnbacteria bacterium RIFCSPHIGHO2_01_FULL_43_15b</name>
    <dbReference type="NCBI Taxonomy" id="1797513"/>
    <lineage>
        <taxon>Bacteria</taxon>
        <taxon>Candidatus Blackburniibacteriota</taxon>
    </lineage>
</organism>
<evidence type="ECO:0008006" key="3">
    <source>
        <dbReference type="Google" id="ProtNLM"/>
    </source>
</evidence>
<proteinExistence type="predicted"/>
<name>A0A1G1V2G7_9BACT</name>
<dbReference type="Proteomes" id="UP000177967">
    <property type="component" value="Unassembled WGS sequence"/>
</dbReference>
<evidence type="ECO:0000313" key="1">
    <source>
        <dbReference type="EMBL" id="OGY09559.1"/>
    </source>
</evidence>
<evidence type="ECO:0000313" key="2">
    <source>
        <dbReference type="Proteomes" id="UP000177967"/>
    </source>
</evidence>
<dbReference type="PANTHER" id="PTHR43861">
    <property type="entry name" value="TRANS-ACONITATE 2-METHYLTRANSFERASE-RELATED"/>
    <property type="match status" value="1"/>
</dbReference>
<dbReference type="AlphaFoldDB" id="A0A1G1V2G7"/>
<dbReference type="Gene3D" id="3.40.50.150">
    <property type="entry name" value="Vaccinia Virus protein VP39"/>
    <property type="match status" value="1"/>
</dbReference>
<comment type="caution">
    <text evidence="1">The sequence shown here is derived from an EMBL/GenBank/DDBJ whole genome shotgun (WGS) entry which is preliminary data.</text>
</comment>
<sequence length="232" mass="26478">METKNYHRDEVYLQNQDLFRNIFRVVFKKVLKYKKRGSILEVGSSMGLLLDIFRNAGWVVQGIEPSEKSSLYAKKIGIPTIGETFEESKISGKYDVIILNHVLEHLTDPARVLKKAHRLLNNDGIIVVNVPNAGSLAARIYGDSWEYVLTKEHLWQFTPNSLNGVLSDSGFKMLEWNAVSGVWEYDNPAAEIWQSLTNFKKRFFRNVLTAIPAWFVTRLKMGTGLSVVAQKQ</sequence>
<dbReference type="STRING" id="1797513.A2782_03375"/>
<reference evidence="1 2" key="1">
    <citation type="journal article" date="2016" name="Nat. Commun.">
        <title>Thousands of microbial genomes shed light on interconnected biogeochemical processes in an aquifer system.</title>
        <authorList>
            <person name="Anantharaman K."/>
            <person name="Brown C.T."/>
            <person name="Hug L.A."/>
            <person name="Sharon I."/>
            <person name="Castelle C.J."/>
            <person name="Probst A.J."/>
            <person name="Thomas B.C."/>
            <person name="Singh A."/>
            <person name="Wilkins M.J."/>
            <person name="Karaoz U."/>
            <person name="Brodie E.L."/>
            <person name="Williams K.H."/>
            <person name="Hubbard S.S."/>
            <person name="Banfield J.F."/>
        </authorList>
    </citation>
    <scope>NUCLEOTIDE SEQUENCE [LARGE SCALE GENOMIC DNA]</scope>
</reference>
<accession>A0A1G1V2G7</accession>